<dbReference type="Pfam" id="PF21962">
    <property type="entry name" value="DUF6924"/>
    <property type="match status" value="1"/>
</dbReference>
<gene>
    <name evidence="2" type="ORF">D0T12_34425</name>
</gene>
<dbReference type="InterPro" id="IPR053832">
    <property type="entry name" value="DUF6924"/>
</dbReference>
<dbReference type="EMBL" id="QVNQ01000020">
    <property type="protein sequence ID" value="RFS80969.1"/>
    <property type="molecule type" value="Genomic_DNA"/>
</dbReference>
<evidence type="ECO:0000259" key="1">
    <source>
        <dbReference type="Pfam" id="PF21962"/>
    </source>
</evidence>
<evidence type="ECO:0000313" key="3">
    <source>
        <dbReference type="Proteomes" id="UP000262882"/>
    </source>
</evidence>
<dbReference type="AlphaFoldDB" id="A0A372G739"/>
<dbReference type="RefSeq" id="WP_117405266.1">
    <property type="nucleotide sequence ID" value="NZ_QVNQ01000020.1"/>
</dbReference>
<comment type="caution">
    <text evidence="2">The sequence shown here is derived from an EMBL/GenBank/DDBJ whole genome shotgun (WGS) entry which is preliminary data.</text>
</comment>
<evidence type="ECO:0000313" key="2">
    <source>
        <dbReference type="EMBL" id="RFS80969.1"/>
    </source>
</evidence>
<protein>
    <recommendedName>
        <fullName evidence="1">DUF6924 domain-containing protein</fullName>
    </recommendedName>
</protein>
<feature type="domain" description="DUF6924" evidence="1">
    <location>
        <begin position="11"/>
        <end position="133"/>
    </location>
</feature>
<dbReference type="OrthoDB" id="7854965at2"/>
<name>A0A372G739_9ACTN</name>
<accession>A0A372G739</accession>
<dbReference type="Proteomes" id="UP000262882">
    <property type="component" value="Unassembled WGS sequence"/>
</dbReference>
<sequence length="136" mass="14901">MTPLPKPGDLTSLVVRTDFTDDMAWNALKAAIEASDSDSATYVNDPAYARVTVQELVDIADSNTSTYLFLADATTMTEDQRPLLAVDLFGEASRTFRLPPRWYGEISANLCIANLDFADYADATDESGNFRGFGED</sequence>
<reference evidence="2 3" key="1">
    <citation type="submission" date="2018-08" db="EMBL/GenBank/DDBJ databases">
        <title>Actinomadura spongicola sp. nov., isolated from marine sponge Leucetta chagosensis.</title>
        <authorList>
            <person name="Li L."/>
            <person name="Lin H.W."/>
        </authorList>
    </citation>
    <scope>NUCLEOTIDE SEQUENCE [LARGE SCALE GENOMIC DNA]</scope>
    <source>
        <strain evidence="2 3">LHW52907</strain>
    </source>
</reference>
<organism evidence="2 3">
    <name type="scientific">Actinomadura spongiicola</name>
    <dbReference type="NCBI Taxonomy" id="2303421"/>
    <lineage>
        <taxon>Bacteria</taxon>
        <taxon>Bacillati</taxon>
        <taxon>Actinomycetota</taxon>
        <taxon>Actinomycetes</taxon>
        <taxon>Streptosporangiales</taxon>
        <taxon>Thermomonosporaceae</taxon>
        <taxon>Actinomadura</taxon>
    </lineage>
</organism>
<proteinExistence type="predicted"/>
<keyword evidence="3" id="KW-1185">Reference proteome</keyword>